<organism evidence="1 2">
    <name type="scientific">Sulfuriroseicoccus oceanibius</name>
    <dbReference type="NCBI Taxonomy" id="2707525"/>
    <lineage>
        <taxon>Bacteria</taxon>
        <taxon>Pseudomonadati</taxon>
        <taxon>Verrucomicrobiota</taxon>
        <taxon>Verrucomicrobiia</taxon>
        <taxon>Verrucomicrobiales</taxon>
        <taxon>Verrucomicrobiaceae</taxon>
        <taxon>Sulfuriroseicoccus</taxon>
    </lineage>
</organism>
<name>A0A6B3LFR7_9BACT</name>
<evidence type="ECO:0000313" key="1">
    <source>
        <dbReference type="EMBL" id="QQL44077.1"/>
    </source>
</evidence>
<accession>A0A6B3LFR7</accession>
<proteinExistence type="predicted"/>
<dbReference type="KEGG" id="soa:G3M56_009240"/>
<protein>
    <submittedName>
        <fullName evidence="1">Uncharacterized protein</fullName>
    </submittedName>
</protein>
<reference evidence="1 2" key="1">
    <citation type="submission" date="2020-12" db="EMBL/GenBank/DDBJ databases">
        <title>Sulforoseuscoccus oceanibium gen. nov., sp. nov., a representative of the phylum Verrucomicrobia with special cytoplasmic membrane, and proposal of Sulforoseuscoccusaceae fam. nov.</title>
        <authorList>
            <person name="Xi F."/>
        </authorList>
    </citation>
    <scope>NUCLEOTIDE SEQUENCE [LARGE SCALE GENOMIC DNA]</scope>
    <source>
        <strain evidence="1 2">T37</strain>
    </source>
</reference>
<gene>
    <name evidence="1" type="ORF">G3M56_009240</name>
</gene>
<evidence type="ECO:0000313" key="2">
    <source>
        <dbReference type="Proteomes" id="UP000475117"/>
    </source>
</evidence>
<dbReference type="AlphaFoldDB" id="A0A6B3LFR7"/>
<dbReference type="Proteomes" id="UP000475117">
    <property type="component" value="Chromosome"/>
</dbReference>
<keyword evidence="2" id="KW-1185">Reference proteome</keyword>
<dbReference type="RefSeq" id="WP_235203352.1">
    <property type="nucleotide sequence ID" value="NZ_CP066776.1"/>
</dbReference>
<dbReference type="EMBL" id="CP066776">
    <property type="protein sequence ID" value="QQL44077.1"/>
    <property type="molecule type" value="Genomic_DNA"/>
</dbReference>
<sequence length="187" mass="20373">MAMELQLHNKSAQPTAITLDVVRKICRLSSLPGAVVWPFTFCTRMNKHIKIVSCGWLILPSLYLVLWFKHQLDVGFDRYLGWNENSGSLFWSGLLGFAAFAASSGSSLGLKGLGIAAMTVLSLLIFEASSSSLSAAILRSPIGLSIYILLLVFCLYSIIAIRFALRKKAEQVGAANRDKAGDCSQDL</sequence>